<gene>
    <name evidence="16" type="ORF">MPL1_11528</name>
</gene>
<evidence type="ECO:0000256" key="1">
    <source>
        <dbReference type="ARBA" id="ARBA00004496"/>
    </source>
</evidence>
<feature type="domain" description="DNA polymerase III beta sliding clamp N-terminal" evidence="13">
    <location>
        <begin position="13"/>
        <end position="119"/>
    </location>
</feature>
<dbReference type="InterPro" id="IPR022637">
    <property type="entry name" value="DNA_polIII_beta_cen"/>
</dbReference>
<dbReference type="Gene3D" id="3.10.150.10">
    <property type="entry name" value="DNA Polymerase III, subunit A, domain 2"/>
    <property type="match status" value="1"/>
</dbReference>
<evidence type="ECO:0000256" key="10">
    <source>
        <dbReference type="ARBA" id="ARBA00030988"/>
    </source>
</evidence>
<proteinExistence type="inferred from homology"/>
<dbReference type="GO" id="GO:0008408">
    <property type="term" value="F:3'-5' exonuclease activity"/>
    <property type="evidence" value="ECO:0007669"/>
    <property type="project" value="InterPro"/>
</dbReference>
<dbReference type="EMBL" id="APHR01000067">
    <property type="protein sequence ID" value="EMR12186.1"/>
    <property type="molecule type" value="Genomic_DNA"/>
</dbReference>
<keyword evidence="6" id="KW-0548">Nucleotidyltransferase</keyword>
<evidence type="ECO:0000256" key="12">
    <source>
        <dbReference type="SAM" id="Coils"/>
    </source>
</evidence>
<keyword evidence="8" id="KW-0239">DNA-directed DNA polymerase</keyword>
<evidence type="ECO:0000256" key="11">
    <source>
        <dbReference type="ARBA" id="ARBA00033276"/>
    </source>
</evidence>
<dbReference type="PANTHER" id="PTHR30478">
    <property type="entry name" value="DNA POLYMERASE III SUBUNIT BETA"/>
    <property type="match status" value="1"/>
</dbReference>
<keyword evidence="5" id="KW-0808">Transferase</keyword>
<dbReference type="Proteomes" id="UP000012019">
    <property type="component" value="Unassembled WGS sequence"/>
</dbReference>
<evidence type="ECO:0000259" key="14">
    <source>
        <dbReference type="Pfam" id="PF02767"/>
    </source>
</evidence>
<comment type="subcellular location">
    <subcellularLocation>
        <location evidence="1">Cytoplasm</location>
    </subcellularLocation>
</comment>
<dbReference type="InterPro" id="IPR046938">
    <property type="entry name" value="DNA_clamp_sf"/>
</dbReference>
<dbReference type="AlphaFoldDB" id="M7NY93"/>
<dbReference type="CDD" id="cd00140">
    <property type="entry name" value="beta_clamp"/>
    <property type="match status" value="1"/>
</dbReference>
<keyword evidence="12" id="KW-0175">Coiled coil</keyword>
<evidence type="ECO:0000313" key="17">
    <source>
        <dbReference type="Proteomes" id="UP000012019"/>
    </source>
</evidence>
<dbReference type="GO" id="GO:0009360">
    <property type="term" value="C:DNA polymerase III complex"/>
    <property type="evidence" value="ECO:0007669"/>
    <property type="project" value="InterPro"/>
</dbReference>
<protein>
    <recommendedName>
        <fullName evidence="3">Beta sliding clamp</fullName>
    </recommendedName>
    <alternativeName>
        <fullName evidence="11">Beta-clamp processivity factor</fullName>
    </alternativeName>
    <alternativeName>
        <fullName evidence="10">DNA polymerase III beta sliding clamp subunit</fullName>
    </alternativeName>
</protein>
<dbReference type="InterPro" id="IPR001001">
    <property type="entry name" value="DNA_polIII_beta"/>
</dbReference>
<dbReference type="GO" id="GO:0003677">
    <property type="term" value="F:DNA binding"/>
    <property type="evidence" value="ECO:0007669"/>
    <property type="project" value="UniProtKB-KW"/>
</dbReference>
<keyword evidence="7" id="KW-0235">DNA replication</keyword>
<name>M7NY93_9GAMM</name>
<dbReference type="Pfam" id="PF00712">
    <property type="entry name" value="DNA_pol3_beta"/>
    <property type="match status" value="1"/>
</dbReference>
<dbReference type="InterPro" id="IPR022634">
    <property type="entry name" value="DNA_polIII_beta_N"/>
</dbReference>
<comment type="caution">
    <text evidence="16">The sequence shown here is derived from an EMBL/GenBank/DDBJ whole genome shotgun (WGS) entry which is preliminary data.</text>
</comment>
<sequence>ERIHAIHRQPRIIARPLQLVCSIVERRATLPILSNILLRAHGQQLSMTSTDMELEMIATLPVAVEQEGTTTVSARKFLDICRALPGTATINFSASDNKALVKAGKSRFSLATLPGTDFPDSEGANYQDQIKLPQSALKALLDETSFAMASQDVRYYLNGLLLEREQNTLKAVATDGHRLALGSVETASAVAEKSAVIVPRKAILELEKLLADIDDEVSISFSQQQLKVELPDLHFTSKLIDGQFPNYERVLPIGGDKEVIAQRDELKQALSRASILANDKHRSVKLNLDNNQLKATVTNQEQETAEEEIAVEYTSQPLEIAFNNAYLLDLLNAMPDSKVRMTFTDENSSCLITPFESKFTRQYVVMPMRL</sequence>
<dbReference type="InterPro" id="IPR022635">
    <property type="entry name" value="DNA_polIII_beta_C"/>
</dbReference>
<keyword evidence="4" id="KW-0963">Cytoplasm</keyword>
<dbReference type="GO" id="GO:0003887">
    <property type="term" value="F:DNA-directed DNA polymerase activity"/>
    <property type="evidence" value="ECO:0007669"/>
    <property type="project" value="UniProtKB-KW"/>
</dbReference>
<feature type="domain" description="DNA polymerase III beta sliding clamp central" evidence="14">
    <location>
        <begin position="132"/>
        <end position="246"/>
    </location>
</feature>
<accession>M7NY93</accession>
<evidence type="ECO:0000259" key="15">
    <source>
        <dbReference type="Pfam" id="PF02768"/>
    </source>
</evidence>
<comment type="similarity">
    <text evidence="2">Belongs to the beta sliding clamp family.</text>
</comment>
<evidence type="ECO:0000256" key="9">
    <source>
        <dbReference type="ARBA" id="ARBA00023125"/>
    </source>
</evidence>
<dbReference type="GO" id="GO:0006271">
    <property type="term" value="P:DNA strand elongation involved in DNA replication"/>
    <property type="evidence" value="ECO:0007669"/>
    <property type="project" value="TreeGrafter"/>
</dbReference>
<dbReference type="STRING" id="1286106.MPL1_11528"/>
<organism evidence="16 17">
    <name type="scientific">Methylophaga lonarensis MPL</name>
    <dbReference type="NCBI Taxonomy" id="1286106"/>
    <lineage>
        <taxon>Bacteria</taxon>
        <taxon>Pseudomonadati</taxon>
        <taxon>Pseudomonadota</taxon>
        <taxon>Gammaproteobacteria</taxon>
        <taxon>Thiotrichales</taxon>
        <taxon>Piscirickettsiaceae</taxon>
        <taxon>Methylophaga</taxon>
    </lineage>
</organism>
<dbReference type="SUPFAM" id="SSF55979">
    <property type="entry name" value="DNA clamp"/>
    <property type="match status" value="3"/>
</dbReference>
<dbReference type="GO" id="GO:0005737">
    <property type="term" value="C:cytoplasm"/>
    <property type="evidence" value="ECO:0007669"/>
    <property type="project" value="UniProtKB-SubCell"/>
</dbReference>
<evidence type="ECO:0000313" key="16">
    <source>
        <dbReference type="EMBL" id="EMR12186.1"/>
    </source>
</evidence>
<evidence type="ECO:0000256" key="6">
    <source>
        <dbReference type="ARBA" id="ARBA00022695"/>
    </source>
</evidence>
<reference evidence="16 17" key="1">
    <citation type="journal article" date="2013" name="Genome Announc.">
        <title>Draft Genome Sequence of Methylophaga lonarensis MPLT, a Haloalkaliphilic (Non-Methane-Utilizing) Methylotroph.</title>
        <authorList>
            <person name="Shetty S.A."/>
            <person name="Marathe N.P."/>
            <person name="Munot H."/>
            <person name="Antony C.P."/>
            <person name="Dhotre D.P."/>
            <person name="Murrell J.C."/>
            <person name="Shouche Y.S."/>
        </authorList>
    </citation>
    <scope>NUCLEOTIDE SEQUENCE [LARGE SCALE GENOMIC DNA]</scope>
    <source>
        <strain evidence="16 17">MPL</strain>
    </source>
</reference>
<dbReference type="NCBIfam" id="TIGR00663">
    <property type="entry name" value="dnan"/>
    <property type="match status" value="1"/>
</dbReference>
<dbReference type="eggNOG" id="COG0592">
    <property type="taxonomic scope" value="Bacteria"/>
</dbReference>
<dbReference type="SMART" id="SM00480">
    <property type="entry name" value="POL3Bc"/>
    <property type="match status" value="1"/>
</dbReference>
<feature type="coiled-coil region" evidence="12">
    <location>
        <begin position="283"/>
        <end position="310"/>
    </location>
</feature>
<dbReference type="Pfam" id="PF02767">
    <property type="entry name" value="DNA_pol3_beta_2"/>
    <property type="match status" value="1"/>
</dbReference>
<dbReference type="PIRSF" id="PIRSF000804">
    <property type="entry name" value="DNA_pol_III_b"/>
    <property type="match status" value="1"/>
</dbReference>
<keyword evidence="17" id="KW-1185">Reference proteome</keyword>
<dbReference type="Pfam" id="PF02768">
    <property type="entry name" value="DNA_pol3_beta_3"/>
    <property type="match status" value="1"/>
</dbReference>
<evidence type="ECO:0000259" key="13">
    <source>
        <dbReference type="Pfam" id="PF00712"/>
    </source>
</evidence>
<keyword evidence="9" id="KW-0238">DNA-binding</keyword>
<evidence type="ECO:0000256" key="2">
    <source>
        <dbReference type="ARBA" id="ARBA00010752"/>
    </source>
</evidence>
<evidence type="ECO:0000256" key="8">
    <source>
        <dbReference type="ARBA" id="ARBA00022932"/>
    </source>
</evidence>
<evidence type="ECO:0000256" key="7">
    <source>
        <dbReference type="ARBA" id="ARBA00022705"/>
    </source>
</evidence>
<feature type="domain" description="DNA polymerase III beta sliding clamp C-terminal" evidence="15">
    <location>
        <begin position="249"/>
        <end position="369"/>
    </location>
</feature>
<evidence type="ECO:0000256" key="4">
    <source>
        <dbReference type="ARBA" id="ARBA00022490"/>
    </source>
</evidence>
<dbReference type="Gene3D" id="3.70.10.10">
    <property type="match status" value="1"/>
</dbReference>
<evidence type="ECO:0000256" key="3">
    <source>
        <dbReference type="ARBA" id="ARBA00021035"/>
    </source>
</evidence>
<feature type="non-terminal residue" evidence="16">
    <location>
        <position position="1"/>
    </location>
</feature>
<dbReference type="PANTHER" id="PTHR30478:SF0">
    <property type="entry name" value="BETA SLIDING CLAMP"/>
    <property type="match status" value="1"/>
</dbReference>
<evidence type="ECO:0000256" key="5">
    <source>
        <dbReference type="ARBA" id="ARBA00022679"/>
    </source>
</evidence>
<dbReference type="PATRIC" id="fig|1286106.3.peg.2306"/>